<protein>
    <recommendedName>
        <fullName evidence="4">FlgD Ig-like domain-containing protein</fullName>
    </recommendedName>
</protein>
<evidence type="ECO:0000313" key="2">
    <source>
        <dbReference type="EMBL" id="MCA9758355.1"/>
    </source>
</evidence>
<dbReference type="Gene3D" id="2.60.40.4070">
    <property type="match status" value="1"/>
</dbReference>
<dbReference type="Gene3D" id="2.130.10.10">
    <property type="entry name" value="YVTN repeat-like/Quinoprotein amine dehydrogenase"/>
    <property type="match status" value="1"/>
</dbReference>
<dbReference type="InterPro" id="IPR011044">
    <property type="entry name" value="Quino_amine_DH_bsu"/>
</dbReference>
<feature type="signal peptide" evidence="1">
    <location>
        <begin position="1"/>
        <end position="24"/>
    </location>
</feature>
<evidence type="ECO:0008006" key="4">
    <source>
        <dbReference type="Google" id="ProtNLM"/>
    </source>
</evidence>
<accession>A0A956NJK8</accession>
<proteinExistence type="predicted"/>
<reference evidence="2" key="2">
    <citation type="journal article" date="2021" name="Microbiome">
        <title>Successional dynamics and alternative stable states in a saline activated sludge microbial community over 9 years.</title>
        <authorList>
            <person name="Wang Y."/>
            <person name="Ye J."/>
            <person name="Ju F."/>
            <person name="Liu L."/>
            <person name="Boyd J.A."/>
            <person name="Deng Y."/>
            <person name="Parks D.H."/>
            <person name="Jiang X."/>
            <person name="Yin X."/>
            <person name="Woodcroft B.J."/>
            <person name="Tyson G.W."/>
            <person name="Hugenholtz P."/>
            <person name="Polz M.F."/>
            <person name="Zhang T."/>
        </authorList>
    </citation>
    <scope>NUCLEOTIDE SEQUENCE</scope>
    <source>
        <strain evidence="2">HKST-UBA02</strain>
    </source>
</reference>
<reference evidence="2" key="1">
    <citation type="submission" date="2020-04" db="EMBL/GenBank/DDBJ databases">
        <authorList>
            <person name="Zhang T."/>
        </authorList>
    </citation>
    <scope>NUCLEOTIDE SEQUENCE</scope>
    <source>
        <strain evidence="2">HKST-UBA02</strain>
    </source>
</reference>
<name>A0A956NJK8_UNCEI</name>
<feature type="chain" id="PRO_5037328441" description="FlgD Ig-like domain-containing protein" evidence="1">
    <location>
        <begin position="25"/>
        <end position="543"/>
    </location>
</feature>
<gene>
    <name evidence="2" type="ORF">KDA27_21345</name>
</gene>
<organism evidence="2 3">
    <name type="scientific">Eiseniibacteriota bacterium</name>
    <dbReference type="NCBI Taxonomy" id="2212470"/>
    <lineage>
        <taxon>Bacteria</taxon>
        <taxon>Candidatus Eiseniibacteriota</taxon>
    </lineage>
</organism>
<sequence length="543" mass="57063">MLKSYASITASALAVLLCSGTSLARSADLATERTRLVDTDSGTTLVLERVASAEAQSQWLPNQDTSRLSTRGTSEVVWQTNVTDAIYTSTAIVGPTGRLTAGTWLNDPRRAELTPLDGAGVPDWTYAGTDFEVAAAQDADVIAGVDRVGTGLTLYKWHSGSSTPDWSFPVASVDPAGYRTVAVSDDGSIVALVVTTQPSILARLYYFDSASGTLLGTVDGAAGTFARNVSISATGQYVAFIGLATAYVVDTDSGSIRWSGSMGATADPITISGDGNTLAYGWSSLTVRQWDGAAYAIAWTQAGGGFRVGSCDLSSDDGTLAVGWYRSDYLQNRVQLFDPSSSTPIWTYLYSAGTGTDQDQPQWVELTSDGNYLAVGSWGDTGNSNPEIHVFGRTDSTPLLTVDTPGSIFGIDIREATDGVRIAACAKHVHANTTGRGGDLFSIHLMGTTGVPEPALTSPIDLSIAPNPFRAGGTIAFSAPVEPSVLQVVSSDGRIVRALPVESGARAVRWDGLNDRGVSVPAGVYWLRLEGEDAMGERLVLVR</sequence>
<dbReference type="Proteomes" id="UP000739538">
    <property type="component" value="Unassembled WGS sequence"/>
</dbReference>
<dbReference type="InterPro" id="IPR015943">
    <property type="entry name" value="WD40/YVTN_repeat-like_dom_sf"/>
</dbReference>
<dbReference type="SUPFAM" id="SSF50969">
    <property type="entry name" value="YVTN repeat-like/Quinoprotein amine dehydrogenase"/>
    <property type="match status" value="1"/>
</dbReference>
<keyword evidence="1" id="KW-0732">Signal</keyword>
<evidence type="ECO:0000313" key="3">
    <source>
        <dbReference type="Proteomes" id="UP000739538"/>
    </source>
</evidence>
<dbReference type="AlphaFoldDB" id="A0A956NJK8"/>
<dbReference type="EMBL" id="JAGQHS010000164">
    <property type="protein sequence ID" value="MCA9758355.1"/>
    <property type="molecule type" value="Genomic_DNA"/>
</dbReference>
<evidence type="ECO:0000256" key="1">
    <source>
        <dbReference type="SAM" id="SignalP"/>
    </source>
</evidence>
<comment type="caution">
    <text evidence="2">The sequence shown here is derived from an EMBL/GenBank/DDBJ whole genome shotgun (WGS) entry which is preliminary data.</text>
</comment>